<protein>
    <submittedName>
        <fullName evidence="1">Uncharacterized protein</fullName>
    </submittedName>
</protein>
<gene>
    <name evidence="1" type="ORF">DI549_22025</name>
</gene>
<proteinExistence type="predicted"/>
<sequence>MIEKLVPAVLPVLERAKAGFEAAGLKAIISLNWEGASQRLPVEPAIRFQCSGPYEGGGSADPAGAYPSIDSKVAVFVMSDQRLDCRFEGPDAQATLVPRPAHLASNEDLVTWATEEVLASYYQELAKVTYLKP</sequence>
<dbReference type="Proteomes" id="UP000248887">
    <property type="component" value="Unassembled WGS sequence"/>
</dbReference>
<evidence type="ECO:0000313" key="1">
    <source>
        <dbReference type="EMBL" id="PZQ78749.1"/>
    </source>
</evidence>
<evidence type="ECO:0000313" key="2">
    <source>
        <dbReference type="Proteomes" id="UP000248887"/>
    </source>
</evidence>
<comment type="caution">
    <text evidence="1">The sequence shown here is derived from an EMBL/GenBank/DDBJ whole genome shotgun (WGS) entry which is preliminary data.</text>
</comment>
<reference evidence="1 2" key="1">
    <citation type="submission" date="2017-08" db="EMBL/GenBank/DDBJ databases">
        <title>Infants hospitalized years apart are colonized by the same room-sourced microbial strains.</title>
        <authorList>
            <person name="Brooks B."/>
            <person name="Olm M.R."/>
            <person name="Firek B.A."/>
            <person name="Baker R."/>
            <person name="Thomas B.C."/>
            <person name="Morowitz M.J."/>
            <person name="Banfield J.F."/>
        </authorList>
    </citation>
    <scope>NUCLEOTIDE SEQUENCE [LARGE SCALE GENOMIC DNA]</scope>
    <source>
        <strain evidence="1">S2_005_001_R2_27</strain>
    </source>
</reference>
<dbReference type="AlphaFoldDB" id="A0A2W5QQW8"/>
<name>A0A2W5QQW8_ANCNO</name>
<dbReference type="EMBL" id="QFQD01000122">
    <property type="protein sequence ID" value="PZQ78749.1"/>
    <property type="molecule type" value="Genomic_DNA"/>
</dbReference>
<organism evidence="1 2">
    <name type="scientific">Ancylobacter novellus</name>
    <name type="common">Thiobacillus novellus</name>
    <dbReference type="NCBI Taxonomy" id="921"/>
    <lineage>
        <taxon>Bacteria</taxon>
        <taxon>Pseudomonadati</taxon>
        <taxon>Pseudomonadota</taxon>
        <taxon>Alphaproteobacteria</taxon>
        <taxon>Hyphomicrobiales</taxon>
        <taxon>Xanthobacteraceae</taxon>
        <taxon>Ancylobacter</taxon>
    </lineage>
</organism>
<accession>A0A2W5QQW8</accession>